<evidence type="ECO:0000313" key="4">
    <source>
        <dbReference type="EMBL" id="MDR5653566.1"/>
    </source>
</evidence>
<dbReference type="Proteomes" id="UP001247754">
    <property type="component" value="Unassembled WGS sequence"/>
</dbReference>
<protein>
    <submittedName>
        <fullName evidence="4">Penicillin acylase family protein</fullName>
        <ecNumber evidence="4">3.5.1.-</ecNumber>
    </submittedName>
</protein>
<dbReference type="RefSeq" id="WP_310457804.1">
    <property type="nucleotide sequence ID" value="NZ_JAVKPH010000014.1"/>
</dbReference>
<evidence type="ECO:0000256" key="2">
    <source>
        <dbReference type="ARBA" id="ARBA00022801"/>
    </source>
</evidence>
<dbReference type="Gene3D" id="2.30.120.10">
    <property type="match status" value="1"/>
</dbReference>
<evidence type="ECO:0000256" key="1">
    <source>
        <dbReference type="ARBA" id="ARBA00006586"/>
    </source>
</evidence>
<gene>
    <name evidence="4" type="ORF">RGD00_13190</name>
</gene>
<dbReference type="InterPro" id="IPR014395">
    <property type="entry name" value="Pen/GL7ACA/AHL_acylase"/>
</dbReference>
<dbReference type="CDD" id="cd03747">
    <property type="entry name" value="Ntn_PGA_like"/>
    <property type="match status" value="1"/>
</dbReference>
<dbReference type="GO" id="GO:0016787">
    <property type="term" value="F:hydrolase activity"/>
    <property type="evidence" value="ECO:0007669"/>
    <property type="project" value="UniProtKB-KW"/>
</dbReference>
<dbReference type="InterPro" id="IPR023343">
    <property type="entry name" value="Penicillin_amidase_dom1"/>
</dbReference>
<keyword evidence="5" id="KW-1185">Reference proteome</keyword>
<sequence length="789" mass="86239">MKDILPTDETLTIPGLRQGAEILIDRWGIPHLRAGSKLDGFFVQGFNAARDRLWQMDLWRKRGLGRLAASFGPGYLEQDIAARAFLYRGDLDAEYRAYADDMEEICTAFTAGINAWIDLCAREPRRLPEEFARTGSQPEKWRPEDVVRIRSHALTRNALSEILRCVILAEATPEADLLRKNIEPAHVPTNAGALDPADVPLAVLDVFKLATAAVSFESDRLAAKRDEAAKWRKVNALTEVVADADWTGSNNWAVAGSRTATGRPVIAGDPHRLHSVPALRYLVHLKTPDFNVIGTGEPVAPGLAMGHNGTCAFTATIFGSDQEDIHVYETNPDNPREYRFGGGWEAMEAIPETFEIKGHPPEVHELLFTRHGPLLLAEPDRNRAFALRSVWWLPGTCAYLAGISSMRSKTLDDYRAAIARFGAPALNHVYADTAGNIAWLPYGFTPVRPNWDGLMPVPGDGRFEWQGILPLEDMPQLTNPGRGFVASANEANVPADWTHDTAQIGYEWLEKSRALRIFDVLSGAQGHSVADSCALQADPWSRPGARLQALVRAAGLAGDAGAGAAARLLLDWDCMLDVGSAGGLLQEWWLHKRIKPALFDLFVARDDLRGLMYPGDVEGMLTALENPGAAFGADPAAGRDALLRETLVGAVADLSARFGADMAAWKWGDLHHAYFEHPLSRALPGDWAAKADVGPAPKPGSASTVMHAAYRETDFRVINGASVRFVLDVGAWDNSVCINAPGQSGDPRSPYYANLFDKWSRGEYVPFLYSDAAVDKVVAHRITLLPETA</sequence>
<dbReference type="Gene3D" id="1.10.1400.10">
    <property type="match status" value="1"/>
</dbReference>
<comment type="caution">
    <text evidence="4">The sequence shown here is derived from an EMBL/GenBank/DDBJ whole genome shotgun (WGS) entry which is preliminary data.</text>
</comment>
<dbReference type="EMBL" id="JAVKPH010000014">
    <property type="protein sequence ID" value="MDR5653566.1"/>
    <property type="molecule type" value="Genomic_DNA"/>
</dbReference>
<dbReference type="PIRSF" id="PIRSF001227">
    <property type="entry name" value="Pen_acylase"/>
    <property type="match status" value="1"/>
</dbReference>
<organism evidence="4 5">
    <name type="scientific">Ruixingdingia sedimenti</name>
    <dbReference type="NCBI Taxonomy" id="3073604"/>
    <lineage>
        <taxon>Bacteria</taxon>
        <taxon>Pseudomonadati</taxon>
        <taxon>Pseudomonadota</taxon>
        <taxon>Alphaproteobacteria</taxon>
        <taxon>Rhodobacterales</taxon>
        <taxon>Paracoccaceae</taxon>
        <taxon>Ruixingdingia</taxon>
    </lineage>
</organism>
<dbReference type="InterPro" id="IPR043146">
    <property type="entry name" value="Penicillin_amidase_N_B-knob"/>
</dbReference>
<reference evidence="4 5" key="1">
    <citation type="submission" date="2023-09" db="EMBL/GenBank/DDBJ databases">
        <title>Xinfangfangia sedmenti sp. nov., isolated the sedment.</title>
        <authorList>
            <person name="Xu L."/>
        </authorList>
    </citation>
    <scope>NUCLEOTIDE SEQUENCE [LARGE SCALE GENOMIC DNA]</scope>
    <source>
        <strain evidence="4 5">LG-4</strain>
    </source>
</reference>
<dbReference type="Gene3D" id="1.10.439.10">
    <property type="entry name" value="Penicillin Amidohydrolase, domain 1"/>
    <property type="match status" value="1"/>
</dbReference>
<comment type="similarity">
    <text evidence="1">Belongs to the peptidase S45 family.</text>
</comment>
<dbReference type="Gene3D" id="3.60.20.10">
    <property type="entry name" value="Glutamine Phosphoribosylpyrophosphate, subunit 1, domain 1"/>
    <property type="match status" value="1"/>
</dbReference>
<dbReference type="InterPro" id="IPR029055">
    <property type="entry name" value="Ntn_hydrolases_N"/>
</dbReference>
<dbReference type="Pfam" id="PF01804">
    <property type="entry name" value="Penicil_amidase"/>
    <property type="match status" value="1"/>
</dbReference>
<dbReference type="PANTHER" id="PTHR34218:SF4">
    <property type="entry name" value="ACYL-HOMOSERINE LACTONE ACYLASE QUIP"/>
    <property type="match status" value="1"/>
</dbReference>
<dbReference type="SUPFAM" id="SSF56235">
    <property type="entry name" value="N-terminal nucleophile aminohydrolases (Ntn hydrolases)"/>
    <property type="match status" value="1"/>
</dbReference>
<dbReference type="InterPro" id="IPR002692">
    <property type="entry name" value="S45"/>
</dbReference>
<keyword evidence="2 4" id="KW-0378">Hydrolase</keyword>
<proteinExistence type="inferred from homology"/>
<accession>A0ABU1F9L6</accession>
<evidence type="ECO:0000313" key="5">
    <source>
        <dbReference type="Proteomes" id="UP001247754"/>
    </source>
</evidence>
<name>A0ABU1F9L6_9RHOB</name>
<dbReference type="EC" id="3.5.1.-" evidence="4"/>
<dbReference type="PANTHER" id="PTHR34218">
    <property type="entry name" value="PEPTIDASE S45 PENICILLIN AMIDASE"/>
    <property type="match status" value="1"/>
</dbReference>
<dbReference type="InterPro" id="IPR043147">
    <property type="entry name" value="Penicillin_amidase_A-knob"/>
</dbReference>
<evidence type="ECO:0000256" key="3">
    <source>
        <dbReference type="ARBA" id="ARBA00023145"/>
    </source>
</evidence>
<keyword evidence="3" id="KW-0865">Zymogen</keyword>